<gene>
    <name evidence="1" type="ORF">LCGC14_0870500</name>
</gene>
<accession>A0A0F9P4W4</accession>
<evidence type="ECO:0000313" key="1">
    <source>
        <dbReference type="EMBL" id="KKN26845.1"/>
    </source>
</evidence>
<dbReference type="AlphaFoldDB" id="A0A0F9P4W4"/>
<dbReference type="EMBL" id="LAZR01002689">
    <property type="protein sequence ID" value="KKN26845.1"/>
    <property type="molecule type" value="Genomic_DNA"/>
</dbReference>
<proteinExistence type="predicted"/>
<name>A0A0F9P4W4_9ZZZZ</name>
<protein>
    <submittedName>
        <fullName evidence="1">Uncharacterized protein</fullName>
    </submittedName>
</protein>
<organism evidence="1">
    <name type="scientific">marine sediment metagenome</name>
    <dbReference type="NCBI Taxonomy" id="412755"/>
    <lineage>
        <taxon>unclassified sequences</taxon>
        <taxon>metagenomes</taxon>
        <taxon>ecological metagenomes</taxon>
    </lineage>
</organism>
<reference evidence="1" key="1">
    <citation type="journal article" date="2015" name="Nature">
        <title>Complex archaea that bridge the gap between prokaryotes and eukaryotes.</title>
        <authorList>
            <person name="Spang A."/>
            <person name="Saw J.H."/>
            <person name="Jorgensen S.L."/>
            <person name="Zaremba-Niedzwiedzka K."/>
            <person name="Martijn J."/>
            <person name="Lind A.E."/>
            <person name="van Eijk R."/>
            <person name="Schleper C."/>
            <person name="Guy L."/>
            <person name="Ettema T.J."/>
        </authorList>
    </citation>
    <scope>NUCLEOTIDE SEQUENCE</scope>
</reference>
<sequence>MVTIEELRARSKRATCGAFEREVVVDIRNAAEAIRIIKSKGFMFVGSGPAGRGKKKIWYVARGAALL</sequence>
<comment type="caution">
    <text evidence="1">The sequence shown here is derived from an EMBL/GenBank/DDBJ whole genome shotgun (WGS) entry which is preliminary data.</text>
</comment>